<evidence type="ECO:0000256" key="1">
    <source>
        <dbReference type="SAM" id="SignalP"/>
    </source>
</evidence>
<feature type="signal peptide" evidence="1">
    <location>
        <begin position="1"/>
        <end position="18"/>
    </location>
</feature>
<feature type="chain" id="PRO_5014643295" evidence="1">
    <location>
        <begin position="19"/>
        <end position="149"/>
    </location>
</feature>
<evidence type="ECO:0000313" key="2">
    <source>
        <dbReference type="EMBL" id="MBW73225.1"/>
    </source>
</evidence>
<proteinExistence type="predicted"/>
<organism evidence="2">
    <name type="scientific">Anopheles darlingi</name>
    <name type="common">Mosquito</name>
    <dbReference type="NCBI Taxonomy" id="43151"/>
    <lineage>
        <taxon>Eukaryota</taxon>
        <taxon>Metazoa</taxon>
        <taxon>Ecdysozoa</taxon>
        <taxon>Arthropoda</taxon>
        <taxon>Hexapoda</taxon>
        <taxon>Insecta</taxon>
        <taxon>Pterygota</taxon>
        <taxon>Neoptera</taxon>
        <taxon>Endopterygota</taxon>
        <taxon>Diptera</taxon>
        <taxon>Nematocera</taxon>
        <taxon>Culicoidea</taxon>
        <taxon>Culicidae</taxon>
        <taxon>Anophelinae</taxon>
        <taxon>Anopheles</taxon>
    </lineage>
</organism>
<keyword evidence="1" id="KW-0732">Signal</keyword>
<dbReference type="AlphaFoldDB" id="A0A2M4D6N2"/>
<accession>A0A2M4D6N2</accession>
<protein>
    <submittedName>
        <fullName evidence="2">Putative secreted protein</fullName>
    </submittedName>
</protein>
<name>A0A2M4D6N2_ANODA</name>
<dbReference type="EMBL" id="GGFL01009047">
    <property type="protein sequence ID" value="MBW73225.1"/>
    <property type="molecule type" value="Transcribed_RNA"/>
</dbReference>
<reference evidence="2" key="1">
    <citation type="submission" date="2018-01" db="EMBL/GenBank/DDBJ databases">
        <title>An insight into the sialome of Amazonian anophelines.</title>
        <authorList>
            <person name="Ribeiro J.M."/>
            <person name="Scarpassa V."/>
            <person name="Calvo E."/>
        </authorList>
    </citation>
    <scope>NUCLEOTIDE SEQUENCE</scope>
</reference>
<sequence>MILFLFLLFSVCDSVGLGFDYMLHTHTHTHTHAHLQSHFGTLFSRTLACAAGMQLFSFEIRPTVEDQLASGESGTRSDKTLDYPCVPTPAHFAQLPPPPPPAGRTLSLLIGCWRANLSWYVTVPHTLTDCFAILPSKDRSRYDGKQRSC</sequence>